<evidence type="ECO:0000256" key="1">
    <source>
        <dbReference type="SAM" id="MobiDB-lite"/>
    </source>
</evidence>
<dbReference type="OrthoDB" id="2281465at2759"/>
<feature type="compositionally biased region" description="Gly residues" evidence="1">
    <location>
        <begin position="103"/>
        <end position="112"/>
    </location>
</feature>
<feature type="compositionally biased region" description="Basic and acidic residues" evidence="1">
    <location>
        <begin position="113"/>
        <end position="136"/>
    </location>
</feature>
<organism evidence="3">
    <name type="scientific">Mucor ambiguus</name>
    <dbReference type="NCBI Taxonomy" id="91626"/>
    <lineage>
        <taxon>Eukaryota</taxon>
        <taxon>Fungi</taxon>
        <taxon>Fungi incertae sedis</taxon>
        <taxon>Mucoromycota</taxon>
        <taxon>Mucoromycotina</taxon>
        <taxon>Mucoromycetes</taxon>
        <taxon>Mucorales</taxon>
        <taxon>Mucorineae</taxon>
        <taxon>Mucoraceae</taxon>
        <taxon>Mucor</taxon>
    </lineage>
</organism>
<protein>
    <submittedName>
        <fullName evidence="3">Uncharacterized protein</fullName>
    </submittedName>
</protein>
<dbReference type="EMBL" id="DF837164">
    <property type="protein sequence ID" value="GAN11737.1"/>
    <property type="molecule type" value="Genomic_DNA"/>
</dbReference>
<feature type="compositionally biased region" description="Polar residues" evidence="1">
    <location>
        <begin position="209"/>
        <end position="225"/>
    </location>
</feature>
<reference evidence="3" key="1">
    <citation type="submission" date="2014-09" db="EMBL/GenBank/DDBJ databases">
        <title>Draft genome sequence of an oleaginous Mucoromycotina fungus Mucor ambiguus NBRC6742.</title>
        <authorList>
            <person name="Takeda I."/>
            <person name="Yamane N."/>
            <person name="Morita T."/>
            <person name="Tamano K."/>
            <person name="Machida M."/>
            <person name="Baker S."/>
            <person name="Koike H."/>
        </authorList>
    </citation>
    <scope>NUCLEOTIDE SEQUENCE</scope>
    <source>
        <strain evidence="3">NBRC 6742</strain>
    </source>
</reference>
<evidence type="ECO:0000256" key="2">
    <source>
        <dbReference type="SAM" id="SignalP"/>
    </source>
</evidence>
<evidence type="ECO:0000313" key="4">
    <source>
        <dbReference type="Proteomes" id="UP000053815"/>
    </source>
</evidence>
<keyword evidence="4" id="KW-1185">Reference proteome</keyword>
<feature type="region of interest" description="Disordered" evidence="1">
    <location>
        <begin position="103"/>
        <end position="177"/>
    </location>
</feature>
<sequence>MRTHTLFAVALASFLIHFSNAATVAPVDGVLATVVPGGTGNLVGTAAGLVVPTSRPSSERKKKRSGLPLAGVVPAGLDAAAKDGKQSTGGLLKKRNLLGGILGGGGGGSGGSRRGDFYEDRGGDRSKDEITKRNNMQERNFLGGFLGGSDSIKKSKGGTSRQGSKKTAKPASANKGGLLGGVPLVDGLLKRDLLGGGLPVVGDLLGDGETTNKNTVKQAAVTSGKGSRARKPNGDRGRGRARNQKKVKPAAKKATGGGLLGGGLPVVGGLLG</sequence>
<name>A0A0C9N6R2_9FUNG</name>
<accession>A0A0C9N6R2</accession>
<feature type="chain" id="PRO_5002200026" evidence="2">
    <location>
        <begin position="22"/>
        <end position="272"/>
    </location>
</feature>
<keyword evidence="2" id="KW-0732">Signal</keyword>
<evidence type="ECO:0000313" key="3">
    <source>
        <dbReference type="EMBL" id="GAN11737.1"/>
    </source>
</evidence>
<feature type="compositionally biased region" description="Basic residues" evidence="1">
    <location>
        <begin position="239"/>
        <end position="251"/>
    </location>
</feature>
<feature type="region of interest" description="Disordered" evidence="1">
    <location>
        <begin position="207"/>
        <end position="258"/>
    </location>
</feature>
<feature type="signal peptide" evidence="2">
    <location>
        <begin position="1"/>
        <end position="21"/>
    </location>
</feature>
<proteinExistence type="predicted"/>
<dbReference type="AlphaFoldDB" id="A0A0C9N6R2"/>
<dbReference type="Proteomes" id="UP000053815">
    <property type="component" value="Unassembled WGS sequence"/>
</dbReference>
<gene>
    <name evidence="3" type="ORF">MAM1_0875c11322</name>
</gene>